<dbReference type="GO" id="GO:0016251">
    <property type="term" value="F:RNA polymerase II general transcription initiation factor activity"/>
    <property type="evidence" value="ECO:0007669"/>
    <property type="project" value="TreeGrafter"/>
</dbReference>
<proteinExistence type="inferred from homology"/>
<dbReference type="PANTHER" id="PTHR15138">
    <property type="entry name" value="TRANSCRIPTION INITIATION FACTOR TFIID SUBUNIT 4"/>
    <property type="match status" value="1"/>
</dbReference>
<feature type="region of interest" description="Disordered" evidence="7">
    <location>
        <begin position="212"/>
        <end position="266"/>
    </location>
</feature>
<dbReference type="InterPro" id="IPR007900">
    <property type="entry name" value="TAF4_C"/>
</dbReference>
<accession>A0AAW1RJB8</accession>
<comment type="subcellular location">
    <subcellularLocation>
        <location evidence="1">Nucleus</location>
    </subcellularLocation>
</comment>
<keyword evidence="4" id="KW-0804">Transcription</keyword>
<dbReference type="GO" id="GO:0046982">
    <property type="term" value="F:protein heterodimerization activity"/>
    <property type="evidence" value="ECO:0007669"/>
    <property type="project" value="InterPro"/>
</dbReference>
<dbReference type="AlphaFoldDB" id="A0AAW1RJB8"/>
<dbReference type="PANTHER" id="PTHR15138:SF14">
    <property type="entry name" value="TRANSCRIPTION INITIATION FACTOR TFIID SUBUNIT 4"/>
    <property type="match status" value="1"/>
</dbReference>
<evidence type="ECO:0000313" key="10">
    <source>
        <dbReference type="Proteomes" id="UP001438707"/>
    </source>
</evidence>
<dbReference type="CDD" id="cd08045">
    <property type="entry name" value="HFD_TAF4"/>
    <property type="match status" value="1"/>
</dbReference>
<gene>
    <name evidence="9" type="ORF">WJX74_006235</name>
</gene>
<name>A0AAW1RJB8_9CHLO</name>
<feature type="compositionally biased region" description="Low complexity" evidence="7">
    <location>
        <begin position="468"/>
        <end position="516"/>
    </location>
</feature>
<feature type="compositionally biased region" description="Low complexity" evidence="7">
    <location>
        <begin position="133"/>
        <end position="170"/>
    </location>
</feature>
<evidence type="ECO:0000256" key="6">
    <source>
        <dbReference type="SAM" id="Coils"/>
    </source>
</evidence>
<feature type="compositionally biased region" description="Basic and acidic residues" evidence="7">
    <location>
        <begin position="664"/>
        <end position="681"/>
    </location>
</feature>
<feature type="compositionally biased region" description="Low complexity" evidence="7">
    <location>
        <begin position="97"/>
        <end position="111"/>
    </location>
</feature>
<keyword evidence="6" id="KW-0175">Coiled coil</keyword>
<feature type="region of interest" description="Disordered" evidence="7">
    <location>
        <begin position="1"/>
        <end position="196"/>
    </location>
</feature>
<sequence length="912" mass="96664">MAGSSDLTALLLSDDPDQELDEEAQRLAASFRSSAMGSHVASVSGPHGAQPAGGVSQSVYGPSQGHANHVPYMSAPQAPQHASSGPTQHGRFPAGHAAAAYQQPAAQQAYPRPKQEPNTRPHSAAAFPFAHGQPAHQYPALQQQQQQQQSLHQQQLIQQQQAQQKMQQSHLVQRRLASAQAHPGSPTPAGPQLGQPGLQQALVSSQLGLQQGVGLPPIRTRPPTQSGAPHQAGGPSHASPQPQHMPAANGSAQQQPQQEGAATPGDLHRRKILQIYTLTTFLENINRWLDKKCPGQFAGQMQQLIAQAKAGRMDNGTMHEALNNINRNVPQHLQHEFKHDMQTIKRTAAELANNNKDAVMRNVIKAQELKRAQQQQNGARPGTPQNAAATGLGPSHNPTVKHEGPASAGNVPGPQRGPSQPPAAGVHAHGPGIAAANGFPAAYASSLTPDPTRNASPAPNSLAALQAGVAGQGGRQQPQGLQSQPQRPSSVNAYQHQQQPQVQPHLQQRQQSPLQRGHLSPAPEGRVDPAQGHGQAQPQPFSTPAAQVGHKRPAERPASGRPAKAARQDGDDFQDIFQGTGVDIEAEDALLEQQAAAAPSQQQRAQEEPCLSTGPLMAKVMEIARRHGIREAAPDLPAFLSAAVEAHLLPMLSRMWALSGQRSDTNRREPGMEVTSDPRRQVRAAELREREALEAHQAAERDRLLKAAEEEGGQEVQNEETRARMEKARVAEEQRKRMQDANAAVAMGLGKKQKGPAWLTGGAGGKPRKAPRAKKTADTTGEKPAAADKQPASAAAAAPDPQTAIANGSAAAEQPPDPASSPAQHALAPGSEGPGDPSTATDLPLGAAAAGAERGALMMSGAPAGRLRVASRKNEETRTITLRDVISLLERDSMYIRSTALYKLYDRLHEPT</sequence>
<dbReference type="GO" id="GO:0003677">
    <property type="term" value="F:DNA binding"/>
    <property type="evidence" value="ECO:0007669"/>
    <property type="project" value="TreeGrafter"/>
</dbReference>
<feature type="region of interest" description="Disordered" evidence="7">
    <location>
        <begin position="747"/>
        <end position="843"/>
    </location>
</feature>
<feature type="compositionally biased region" description="Low complexity" evidence="7">
    <location>
        <begin position="783"/>
        <end position="806"/>
    </location>
</feature>
<feature type="compositionally biased region" description="Polar residues" evidence="7">
    <location>
        <begin position="250"/>
        <end position="260"/>
    </location>
</feature>
<dbReference type="Proteomes" id="UP001438707">
    <property type="component" value="Unassembled WGS sequence"/>
</dbReference>
<feature type="region of interest" description="Disordered" evidence="7">
    <location>
        <begin position="370"/>
        <end position="432"/>
    </location>
</feature>
<evidence type="ECO:0000256" key="3">
    <source>
        <dbReference type="ARBA" id="ARBA00023015"/>
    </source>
</evidence>
<dbReference type="InterPro" id="IPR045144">
    <property type="entry name" value="TAF4"/>
</dbReference>
<evidence type="ECO:0000256" key="1">
    <source>
        <dbReference type="ARBA" id="ARBA00004123"/>
    </source>
</evidence>
<feature type="domain" description="Transcription initiation factor TFIID component TAF4 C-terminal" evidence="8">
    <location>
        <begin position="574"/>
        <end position="904"/>
    </location>
</feature>
<keyword evidence="10" id="KW-1185">Reference proteome</keyword>
<comment type="similarity">
    <text evidence="2">Belongs to the TAF4 family.</text>
</comment>
<evidence type="ECO:0000256" key="7">
    <source>
        <dbReference type="SAM" id="MobiDB-lite"/>
    </source>
</evidence>
<feature type="coiled-coil region" evidence="6">
    <location>
        <begin position="682"/>
        <end position="736"/>
    </location>
</feature>
<dbReference type="Gene3D" id="1.10.20.10">
    <property type="entry name" value="Histone, subunit A"/>
    <property type="match status" value="1"/>
</dbReference>
<keyword evidence="5" id="KW-0539">Nucleus</keyword>
<organism evidence="9 10">
    <name type="scientific">Apatococcus lobatus</name>
    <dbReference type="NCBI Taxonomy" id="904363"/>
    <lineage>
        <taxon>Eukaryota</taxon>
        <taxon>Viridiplantae</taxon>
        <taxon>Chlorophyta</taxon>
        <taxon>core chlorophytes</taxon>
        <taxon>Trebouxiophyceae</taxon>
        <taxon>Chlorellales</taxon>
        <taxon>Chlorellaceae</taxon>
        <taxon>Apatococcus</taxon>
    </lineage>
</organism>
<keyword evidence="3" id="KW-0805">Transcription regulation</keyword>
<dbReference type="InterPro" id="IPR009072">
    <property type="entry name" value="Histone-fold"/>
</dbReference>
<protein>
    <recommendedName>
        <fullName evidence="8">Transcription initiation factor TFIID component TAF4 C-terminal domain-containing protein</fullName>
    </recommendedName>
</protein>
<evidence type="ECO:0000256" key="2">
    <source>
        <dbReference type="ARBA" id="ARBA00006178"/>
    </source>
</evidence>
<feature type="compositionally biased region" description="Low complexity" evidence="7">
    <location>
        <begin position="529"/>
        <end position="540"/>
    </location>
</feature>
<dbReference type="EMBL" id="JALJOS010000010">
    <property type="protein sequence ID" value="KAK9833799.1"/>
    <property type="molecule type" value="Genomic_DNA"/>
</dbReference>
<dbReference type="GO" id="GO:0006367">
    <property type="term" value="P:transcription initiation at RNA polymerase II promoter"/>
    <property type="evidence" value="ECO:0007669"/>
    <property type="project" value="TreeGrafter"/>
</dbReference>
<evidence type="ECO:0000259" key="8">
    <source>
        <dbReference type="Pfam" id="PF05236"/>
    </source>
</evidence>
<dbReference type="GO" id="GO:0005669">
    <property type="term" value="C:transcription factor TFIID complex"/>
    <property type="evidence" value="ECO:0007669"/>
    <property type="project" value="InterPro"/>
</dbReference>
<evidence type="ECO:0000256" key="5">
    <source>
        <dbReference type="ARBA" id="ARBA00023242"/>
    </source>
</evidence>
<evidence type="ECO:0000256" key="4">
    <source>
        <dbReference type="ARBA" id="ARBA00023163"/>
    </source>
</evidence>
<feature type="region of interest" description="Disordered" evidence="7">
    <location>
        <begin position="661"/>
        <end position="681"/>
    </location>
</feature>
<evidence type="ECO:0000313" key="9">
    <source>
        <dbReference type="EMBL" id="KAK9833799.1"/>
    </source>
</evidence>
<feature type="compositionally biased region" description="Low complexity" evidence="7">
    <location>
        <begin position="1"/>
        <end position="13"/>
    </location>
</feature>
<feature type="region of interest" description="Disordered" evidence="7">
    <location>
        <begin position="468"/>
        <end position="575"/>
    </location>
</feature>
<comment type="caution">
    <text evidence="9">The sequence shown here is derived from an EMBL/GenBank/DDBJ whole genome shotgun (WGS) entry which is preliminary data.</text>
</comment>
<feature type="compositionally biased region" description="Polar residues" evidence="7">
    <location>
        <begin position="372"/>
        <end position="388"/>
    </location>
</feature>
<reference evidence="9 10" key="1">
    <citation type="journal article" date="2024" name="Nat. Commun.">
        <title>Phylogenomics reveals the evolutionary origins of lichenization in chlorophyte algae.</title>
        <authorList>
            <person name="Puginier C."/>
            <person name="Libourel C."/>
            <person name="Otte J."/>
            <person name="Skaloud P."/>
            <person name="Haon M."/>
            <person name="Grisel S."/>
            <person name="Petersen M."/>
            <person name="Berrin J.G."/>
            <person name="Delaux P.M."/>
            <person name="Dal Grande F."/>
            <person name="Keller J."/>
        </authorList>
    </citation>
    <scope>NUCLEOTIDE SEQUENCE [LARGE SCALE GENOMIC DNA]</scope>
    <source>
        <strain evidence="9 10">SAG 2145</strain>
    </source>
</reference>
<dbReference type="Pfam" id="PF05236">
    <property type="entry name" value="TAF4"/>
    <property type="match status" value="1"/>
</dbReference>